<keyword evidence="10 13" id="KW-0346">Stress response</keyword>
<dbReference type="RefSeq" id="WP_013181532.1">
    <property type="nucleotide sequence ID" value="NC_014225.1"/>
</dbReference>
<dbReference type="PANTHER" id="PTHR22939:SF129">
    <property type="entry name" value="SERINE PROTEASE HTRA2, MITOCHONDRIAL"/>
    <property type="match status" value="1"/>
</dbReference>
<reference evidence="15 16" key="1">
    <citation type="journal article" date="2010" name="PLoS ONE">
        <title>The Waddlia genome: a window into chlamydial biology.</title>
        <authorList>
            <person name="Bertelli C."/>
            <person name="Collyn F."/>
            <person name="Croxatto A."/>
            <person name="Ruckert C."/>
            <person name="Polkinghorne A."/>
            <person name="Kebbi-Beghdadi C."/>
            <person name="Goesmann A."/>
            <person name="Vaughan L."/>
            <person name="Greub G."/>
        </authorList>
    </citation>
    <scope>NUCLEOTIDE SEQUENCE [LARGE SCALE GENOMIC DNA]</scope>
    <source>
        <strain evidence="16">ATCC VR-1470 / WSU 86-1044</strain>
    </source>
</reference>
<comment type="catalytic activity">
    <reaction evidence="1 13">
        <text>Acts on substrates that are at least partially unfolded. The cleavage site P1 residue is normally between a pair of hydrophobic residues, such as Val-|-Val.</text>
        <dbReference type="EC" id="3.4.21.107"/>
    </reaction>
</comment>
<evidence type="ECO:0000256" key="11">
    <source>
        <dbReference type="PIRSR" id="PIRSR611782-1"/>
    </source>
</evidence>
<dbReference type="SMART" id="SM00228">
    <property type="entry name" value="PDZ"/>
    <property type="match status" value="2"/>
</dbReference>
<evidence type="ECO:0000256" key="2">
    <source>
        <dbReference type="ARBA" id="ARBA00004418"/>
    </source>
</evidence>
<dbReference type="FunFam" id="2.30.42.10:FF:000037">
    <property type="entry name" value="Periplasmic serine endoprotease DegP-like"/>
    <property type="match status" value="1"/>
</dbReference>
<dbReference type="CDD" id="cd10839">
    <property type="entry name" value="cpPDZ1_DegP-like"/>
    <property type="match status" value="1"/>
</dbReference>
<dbReference type="OrthoDB" id="9758917at2"/>
<feature type="domain" description="PDZ" evidence="14">
    <location>
        <begin position="276"/>
        <end position="367"/>
    </location>
</feature>
<evidence type="ECO:0000256" key="10">
    <source>
        <dbReference type="ARBA" id="ARBA00023016"/>
    </source>
</evidence>
<feature type="active site" description="Charge relay system" evidence="11">
    <location>
        <position position="230"/>
    </location>
</feature>
<sequence>MNHQPDSISYAKKWSMVAAFMAFVCFPISGFCKDQPLGRTSLDFTEVVKKATPAVVSVKVKSKTKRNSFQFGDSDPFDFFNHDDFFGHFFGRRPRSPAHPQEPQYQTGQGSGFIISEDGYILTNGHVVNGAEEISVLFNDGREYNAELIGIDSSTDIAVIKINDKNLPYLNLGNSDDLEVGQWVIAIGNPLGLQASVTAGVVSAKGRSGLDLARIEDFIQTDAAINRGNSGGPLLDLDGNVIGMNTAIVTNMGSGGYMGIGFAIPSNMIQNIMEQLIANGSVTRGFIGINLQPIDNNLAQSFSLSKVKGALVSDVTPDSPAQKAGLKQGDIILDYNGKEVSTISSLRNAVSFMKPGSKITLKVLRDGKEIHIPLTVGEFPDEEEIASSKTNKLGIEVKPLTADIAHNLGYVDLKGVVVSKISAGSPAAMAGIKQGALITAVNHVKIDSVEAFNQQISKADPQKPILLLVKQGDYMHFVSIKTG</sequence>
<evidence type="ECO:0000256" key="13">
    <source>
        <dbReference type="RuleBase" id="RU364067"/>
    </source>
</evidence>
<evidence type="ECO:0000256" key="5">
    <source>
        <dbReference type="ARBA" id="ARBA00022729"/>
    </source>
</evidence>
<dbReference type="EC" id="3.4.21.107" evidence="13"/>
<dbReference type="NCBIfam" id="TIGR02037">
    <property type="entry name" value="degP_htrA_DO"/>
    <property type="match status" value="1"/>
</dbReference>
<keyword evidence="16" id="KW-1185">Reference proteome</keyword>
<dbReference type="HOGENOM" id="CLU_020120_1_0_0"/>
<feature type="active site" description="Charge relay system" evidence="11">
    <location>
        <position position="156"/>
    </location>
</feature>
<feature type="active site" description="Charge relay system" evidence="11">
    <location>
        <position position="126"/>
    </location>
</feature>
<keyword evidence="7" id="KW-0574">Periplasm</keyword>
<feature type="binding site" evidence="12">
    <location>
        <position position="126"/>
    </location>
    <ligand>
        <name>substrate</name>
    </ligand>
</feature>
<dbReference type="eggNOG" id="COG0265">
    <property type="taxonomic scope" value="Bacteria"/>
</dbReference>
<dbReference type="GO" id="GO:0042597">
    <property type="term" value="C:periplasmic space"/>
    <property type="evidence" value="ECO:0007669"/>
    <property type="project" value="UniProtKB-SubCell"/>
</dbReference>
<dbReference type="KEGG" id="wch:wcw_0432"/>
<comment type="subcellular location">
    <subcellularLocation>
        <location evidence="2 13">Periplasm</location>
    </subcellularLocation>
</comment>
<evidence type="ECO:0000313" key="15">
    <source>
        <dbReference type="EMBL" id="ADI37804.1"/>
    </source>
</evidence>
<accession>D6YUJ3</accession>
<dbReference type="Pfam" id="PF13180">
    <property type="entry name" value="PDZ_2"/>
    <property type="match status" value="2"/>
</dbReference>
<keyword evidence="5" id="KW-0732">Signal</keyword>
<evidence type="ECO:0000256" key="1">
    <source>
        <dbReference type="ARBA" id="ARBA00001772"/>
    </source>
</evidence>
<dbReference type="PROSITE" id="PS50106">
    <property type="entry name" value="PDZ"/>
    <property type="match status" value="2"/>
</dbReference>
<evidence type="ECO:0000256" key="3">
    <source>
        <dbReference type="ARBA" id="ARBA00010541"/>
    </source>
</evidence>
<dbReference type="Pfam" id="PF13365">
    <property type="entry name" value="Trypsin_2"/>
    <property type="match status" value="1"/>
</dbReference>
<evidence type="ECO:0000259" key="14">
    <source>
        <dbReference type="PROSITE" id="PS50106"/>
    </source>
</evidence>
<dbReference type="FunFam" id="2.40.10.120:FF:000007">
    <property type="entry name" value="Periplasmic serine endoprotease DegP-like"/>
    <property type="match status" value="1"/>
</dbReference>
<dbReference type="PANTHER" id="PTHR22939">
    <property type="entry name" value="SERINE PROTEASE FAMILY S1C HTRA-RELATED"/>
    <property type="match status" value="1"/>
</dbReference>
<dbReference type="AlphaFoldDB" id="D6YUJ3"/>
<dbReference type="InterPro" id="IPR001478">
    <property type="entry name" value="PDZ"/>
</dbReference>
<feature type="binding site" evidence="12">
    <location>
        <begin position="228"/>
        <end position="230"/>
    </location>
    <ligand>
        <name>substrate</name>
    </ligand>
</feature>
<evidence type="ECO:0000256" key="9">
    <source>
        <dbReference type="ARBA" id="ARBA00022825"/>
    </source>
</evidence>
<protein>
    <recommendedName>
        <fullName evidence="13">Periplasmic serine endoprotease DegP-like</fullName>
        <ecNumber evidence="13">3.4.21.107</ecNumber>
    </recommendedName>
</protein>
<evidence type="ECO:0000256" key="8">
    <source>
        <dbReference type="ARBA" id="ARBA00022801"/>
    </source>
</evidence>
<dbReference type="InterPro" id="IPR036034">
    <property type="entry name" value="PDZ_sf"/>
</dbReference>
<feature type="binding site" evidence="12">
    <location>
        <position position="156"/>
    </location>
    <ligand>
        <name>substrate</name>
    </ligand>
</feature>
<dbReference type="SUPFAM" id="SSF50156">
    <property type="entry name" value="PDZ domain-like"/>
    <property type="match status" value="2"/>
</dbReference>
<keyword evidence="8 13" id="KW-0378">Hydrolase</keyword>
<dbReference type="SUPFAM" id="SSF50494">
    <property type="entry name" value="Trypsin-like serine proteases"/>
    <property type="match status" value="1"/>
</dbReference>
<dbReference type="GO" id="GO:0006508">
    <property type="term" value="P:proteolysis"/>
    <property type="evidence" value="ECO:0007669"/>
    <property type="project" value="UniProtKB-KW"/>
</dbReference>
<dbReference type="InterPro" id="IPR001940">
    <property type="entry name" value="Peptidase_S1C"/>
</dbReference>
<dbReference type="PRINTS" id="PR00834">
    <property type="entry name" value="PROTEASES2C"/>
</dbReference>
<evidence type="ECO:0000256" key="6">
    <source>
        <dbReference type="ARBA" id="ARBA00022737"/>
    </source>
</evidence>
<keyword evidence="6" id="KW-0677">Repeat</keyword>
<dbReference type="Gene3D" id="2.40.10.120">
    <property type="match status" value="1"/>
</dbReference>
<gene>
    <name evidence="15" type="primary">htrA3</name>
    <name evidence="15" type="ordered locus">wcw_0432</name>
</gene>
<dbReference type="GO" id="GO:0004252">
    <property type="term" value="F:serine-type endopeptidase activity"/>
    <property type="evidence" value="ECO:0007669"/>
    <property type="project" value="InterPro"/>
</dbReference>
<dbReference type="EMBL" id="CP001928">
    <property type="protein sequence ID" value="ADI37804.1"/>
    <property type="molecule type" value="Genomic_DNA"/>
</dbReference>
<proteinExistence type="inferred from homology"/>
<organism evidence="15 16">
    <name type="scientific">Waddlia chondrophila (strain ATCC VR-1470 / WSU 86-1044)</name>
    <dbReference type="NCBI Taxonomy" id="716544"/>
    <lineage>
        <taxon>Bacteria</taxon>
        <taxon>Pseudomonadati</taxon>
        <taxon>Chlamydiota</taxon>
        <taxon>Chlamydiia</taxon>
        <taxon>Parachlamydiales</taxon>
        <taxon>Waddliaceae</taxon>
        <taxon>Waddlia</taxon>
    </lineage>
</organism>
<dbReference type="Proteomes" id="UP000001505">
    <property type="component" value="Chromosome"/>
</dbReference>
<keyword evidence="4 13" id="KW-0645">Protease</keyword>
<dbReference type="Gene3D" id="2.30.42.10">
    <property type="match status" value="2"/>
</dbReference>
<name>D6YUJ3_WADCW</name>
<evidence type="ECO:0000256" key="4">
    <source>
        <dbReference type="ARBA" id="ARBA00022670"/>
    </source>
</evidence>
<comment type="similarity">
    <text evidence="3 13">Belongs to the peptidase S1C family.</text>
</comment>
<evidence type="ECO:0000256" key="12">
    <source>
        <dbReference type="PIRSR" id="PIRSR611782-2"/>
    </source>
</evidence>
<keyword evidence="9 13" id="KW-0720">Serine protease</keyword>
<dbReference type="InterPro" id="IPR011782">
    <property type="entry name" value="Pept_S1C_Do"/>
</dbReference>
<dbReference type="STRING" id="716544.wcw_0432"/>
<dbReference type="InterPro" id="IPR009003">
    <property type="entry name" value="Peptidase_S1_PA"/>
</dbReference>
<feature type="domain" description="PDZ" evidence="14">
    <location>
        <begin position="382"/>
        <end position="449"/>
    </location>
</feature>
<evidence type="ECO:0000256" key="7">
    <source>
        <dbReference type="ARBA" id="ARBA00022764"/>
    </source>
</evidence>
<evidence type="ECO:0000313" key="16">
    <source>
        <dbReference type="Proteomes" id="UP000001505"/>
    </source>
</evidence>